<dbReference type="SUPFAM" id="SSF103481">
    <property type="entry name" value="Multidrug resistance efflux transporter EmrE"/>
    <property type="match status" value="2"/>
</dbReference>
<feature type="transmembrane region" description="Helical" evidence="8">
    <location>
        <begin position="84"/>
        <end position="105"/>
    </location>
</feature>
<feature type="transmembrane region" description="Helical" evidence="8">
    <location>
        <begin position="111"/>
        <end position="133"/>
    </location>
</feature>
<keyword evidence="3" id="KW-0813">Transport</keyword>
<protein>
    <submittedName>
        <fullName evidence="10">Permease</fullName>
    </submittedName>
</protein>
<organism evidence="10 11">
    <name type="scientific">Mesosutterella multiformis</name>
    <dbReference type="NCBI Taxonomy" id="2259133"/>
    <lineage>
        <taxon>Bacteria</taxon>
        <taxon>Pseudomonadati</taxon>
        <taxon>Pseudomonadota</taxon>
        <taxon>Betaproteobacteria</taxon>
        <taxon>Burkholderiales</taxon>
        <taxon>Sutterellaceae</taxon>
        <taxon>Mesosutterella</taxon>
    </lineage>
</organism>
<evidence type="ECO:0000256" key="3">
    <source>
        <dbReference type="ARBA" id="ARBA00022448"/>
    </source>
</evidence>
<name>A0A388SES1_9BURK</name>
<keyword evidence="4" id="KW-1003">Cell membrane</keyword>
<evidence type="ECO:0000313" key="11">
    <source>
        <dbReference type="Proteomes" id="UP000266091"/>
    </source>
</evidence>
<evidence type="ECO:0000256" key="1">
    <source>
        <dbReference type="ARBA" id="ARBA00004651"/>
    </source>
</evidence>
<evidence type="ECO:0000256" key="6">
    <source>
        <dbReference type="ARBA" id="ARBA00022989"/>
    </source>
</evidence>
<feature type="domain" description="EamA" evidence="9">
    <location>
        <begin position="16"/>
        <end position="156"/>
    </location>
</feature>
<evidence type="ECO:0000256" key="5">
    <source>
        <dbReference type="ARBA" id="ARBA00022692"/>
    </source>
</evidence>
<feature type="transmembrane region" description="Helical" evidence="8">
    <location>
        <begin position="162"/>
        <end position="179"/>
    </location>
</feature>
<keyword evidence="5 8" id="KW-0812">Transmembrane</keyword>
<accession>A0A401LI76</accession>
<comment type="subcellular location">
    <subcellularLocation>
        <location evidence="1">Cell membrane</location>
        <topology evidence="1">Multi-pass membrane protein</topology>
    </subcellularLocation>
</comment>
<keyword evidence="6 8" id="KW-1133">Transmembrane helix</keyword>
<comment type="caution">
    <text evidence="10">The sequence shown here is derived from an EMBL/GenBank/DDBJ whole genome shotgun (WGS) entry which is preliminary data.</text>
</comment>
<dbReference type="OrthoDB" id="369870at2"/>
<evidence type="ECO:0000256" key="7">
    <source>
        <dbReference type="ARBA" id="ARBA00023136"/>
    </source>
</evidence>
<gene>
    <name evidence="10" type="ORF">MESMUL_21320</name>
</gene>
<dbReference type="PANTHER" id="PTHR22911:SF137">
    <property type="entry name" value="SOLUTE CARRIER FAMILY 35 MEMBER G2-RELATED"/>
    <property type="match status" value="1"/>
</dbReference>
<evidence type="ECO:0000256" key="4">
    <source>
        <dbReference type="ARBA" id="ARBA00022475"/>
    </source>
</evidence>
<keyword evidence="7 8" id="KW-0472">Membrane</keyword>
<dbReference type="EMBL" id="BGZJ01000002">
    <property type="protein sequence ID" value="GBO94778.1"/>
    <property type="molecule type" value="Genomic_DNA"/>
</dbReference>
<dbReference type="AlphaFoldDB" id="A0A388SES1"/>
<feature type="transmembrane region" description="Helical" evidence="8">
    <location>
        <begin position="140"/>
        <end position="156"/>
    </location>
</feature>
<evidence type="ECO:0000256" key="2">
    <source>
        <dbReference type="ARBA" id="ARBA00007362"/>
    </source>
</evidence>
<feature type="transmembrane region" description="Helical" evidence="8">
    <location>
        <begin position="286"/>
        <end position="302"/>
    </location>
</feature>
<dbReference type="Pfam" id="PF00892">
    <property type="entry name" value="EamA"/>
    <property type="match status" value="2"/>
</dbReference>
<dbReference type="InterPro" id="IPR037185">
    <property type="entry name" value="EmrE-like"/>
</dbReference>
<feature type="transmembrane region" description="Helical" evidence="8">
    <location>
        <begin position="41"/>
        <end position="63"/>
    </location>
</feature>
<feature type="transmembrane region" description="Helical" evidence="8">
    <location>
        <begin position="12"/>
        <end position="35"/>
    </location>
</feature>
<feature type="transmembrane region" description="Helical" evidence="8">
    <location>
        <begin position="186"/>
        <end position="207"/>
    </location>
</feature>
<evidence type="ECO:0000313" key="10">
    <source>
        <dbReference type="EMBL" id="GBO94778.1"/>
    </source>
</evidence>
<keyword evidence="11" id="KW-1185">Reference proteome</keyword>
<dbReference type="GO" id="GO:0005886">
    <property type="term" value="C:plasma membrane"/>
    <property type="evidence" value="ECO:0007669"/>
    <property type="project" value="UniProtKB-SubCell"/>
</dbReference>
<reference evidence="10 11" key="1">
    <citation type="journal article" date="2018" name="Int. J. Syst. Evol. Microbiol.">
        <title>Mesosutterella multiformis gen. nov., sp. nov., a member of the family Sutterellaceae and Sutterella megalosphaeroides sp. nov., isolated from human faeces.</title>
        <authorList>
            <person name="Sakamoto M."/>
            <person name="Ikeyama N."/>
            <person name="Kunihiro T."/>
            <person name="Iino T."/>
            <person name="Yuki M."/>
            <person name="Ohkuma M."/>
        </authorList>
    </citation>
    <scope>NUCLEOTIDE SEQUENCE [LARGE SCALE GENOMIC DNA]</scope>
    <source>
        <strain evidence="10 11">4NBBH2</strain>
    </source>
</reference>
<feature type="transmembrane region" description="Helical" evidence="8">
    <location>
        <begin position="253"/>
        <end position="274"/>
    </location>
</feature>
<comment type="similarity">
    <text evidence="2">Belongs to the EamA transporter family.</text>
</comment>
<dbReference type="InterPro" id="IPR000620">
    <property type="entry name" value="EamA_dom"/>
</dbReference>
<evidence type="ECO:0000259" key="9">
    <source>
        <dbReference type="Pfam" id="PF00892"/>
    </source>
</evidence>
<dbReference type="Proteomes" id="UP000266091">
    <property type="component" value="Unassembled WGS sequence"/>
</dbReference>
<feature type="domain" description="EamA" evidence="9">
    <location>
        <begin position="165"/>
        <end position="296"/>
    </location>
</feature>
<dbReference type="RefSeq" id="WP_116270984.1">
    <property type="nucleotide sequence ID" value="NZ_BGZJ01000002.1"/>
</dbReference>
<dbReference type="PANTHER" id="PTHR22911">
    <property type="entry name" value="ACYL-MALONYL CONDENSING ENZYME-RELATED"/>
    <property type="match status" value="1"/>
</dbReference>
<evidence type="ECO:0000256" key="8">
    <source>
        <dbReference type="SAM" id="Phobius"/>
    </source>
</evidence>
<sequence>MTTQAPDLNSPAAARAGIAAGVLAYIIWGLMPIYWRLLGEASSLEILCLRIIGSLVFIFGYLAAKGRLGELSGVVRGLRSDRPLALLLVGAAFFSSANWLVNIVGVNTGHVVELGIGMFLTPLMSVALGVVFFREKLTPIQWISVLLPLVGVLIMIWGLGRIPWIAILVSSTWAVYSAIKKKVPLSAWISLAVEHALMLIPAALYLMYLERAGGMYFLHGHGVELDLALLFVGFVTAIPMIAFSYAAPRLPMLILGFIQYLNPILVTSLGVLFFGESLTRTELIPLLFIWSGIAIYLASSIVRNRRALRLRPPKLG</sequence>
<feature type="transmembrane region" description="Helical" evidence="8">
    <location>
        <begin position="227"/>
        <end position="246"/>
    </location>
</feature>
<dbReference type="InterPro" id="IPR004626">
    <property type="entry name" value="RarD"/>
</dbReference>
<accession>A0A388SES1</accession>
<dbReference type="NCBIfam" id="TIGR00688">
    <property type="entry name" value="rarD"/>
    <property type="match status" value="1"/>
</dbReference>
<proteinExistence type="inferred from homology"/>